<dbReference type="InterPro" id="IPR011990">
    <property type="entry name" value="TPR-like_helical_dom_sf"/>
</dbReference>
<proteinExistence type="predicted"/>
<reference evidence="1 2" key="1">
    <citation type="journal article" date="2024" name="G3 (Bethesda)">
        <title>Genome assembly of Hibiscus sabdariffa L. provides insights into metabolisms of medicinal natural products.</title>
        <authorList>
            <person name="Kim T."/>
        </authorList>
    </citation>
    <scope>NUCLEOTIDE SEQUENCE [LARGE SCALE GENOMIC DNA]</scope>
    <source>
        <strain evidence="1">TK-2024</strain>
        <tissue evidence="1">Old leaves</tissue>
    </source>
</reference>
<organism evidence="1 2">
    <name type="scientific">Hibiscus sabdariffa</name>
    <name type="common">roselle</name>
    <dbReference type="NCBI Taxonomy" id="183260"/>
    <lineage>
        <taxon>Eukaryota</taxon>
        <taxon>Viridiplantae</taxon>
        <taxon>Streptophyta</taxon>
        <taxon>Embryophyta</taxon>
        <taxon>Tracheophyta</taxon>
        <taxon>Spermatophyta</taxon>
        <taxon>Magnoliopsida</taxon>
        <taxon>eudicotyledons</taxon>
        <taxon>Gunneridae</taxon>
        <taxon>Pentapetalae</taxon>
        <taxon>rosids</taxon>
        <taxon>malvids</taxon>
        <taxon>Malvales</taxon>
        <taxon>Malvaceae</taxon>
        <taxon>Malvoideae</taxon>
        <taxon>Hibiscus</taxon>
    </lineage>
</organism>
<dbReference type="Gene3D" id="1.25.40.10">
    <property type="entry name" value="Tetratricopeptide repeat domain"/>
    <property type="match status" value="2"/>
</dbReference>
<evidence type="ECO:0000313" key="1">
    <source>
        <dbReference type="EMBL" id="KAK8483757.1"/>
    </source>
</evidence>
<accession>A0ABR1ZSS9</accession>
<dbReference type="InterPro" id="IPR002885">
    <property type="entry name" value="PPR_rpt"/>
</dbReference>
<sequence length="408" mass="46062">MAASACNIPCCSYSVYPFIKQIHPKSWGSGNPLLSPKQAAKPSSYKLSKQPQFAFINAEERRLKETNQEKRRFKWAEIGADITEEQKHAIDKLPVKMTKRNKALMKQSICFCPEKRSLKDLLSAWVKIMKPSRADWLAVLKELKIMEHPLYFEVAEIALLEETFEANIRDYTKIIHGYGKQNRLQEAENILVAMKRRGFVCDQVTLTTMVHMYSKAGNLKLAEDTFEEIKLLGQQLDKRSYGSMIMAYIRAGMPERGEGLLREMDNEEIYAGSEVYKALLRAYSMNGDAKGAQRVFGALQIAGISPDAKLCGLLINAYQVAGQSEEARIAFENMRRAGLEPSDKCIALVLGAYEKQNMLNKALDFLVDLERDGVVVGKEASTILAQWFKKLGVVEQVEQVLREFAAAK</sequence>
<dbReference type="Pfam" id="PF13041">
    <property type="entry name" value="PPR_2"/>
    <property type="match status" value="1"/>
</dbReference>
<evidence type="ECO:0000313" key="2">
    <source>
        <dbReference type="Proteomes" id="UP001396334"/>
    </source>
</evidence>
<dbReference type="EMBL" id="JBBPBN010000623">
    <property type="protein sequence ID" value="KAK8483757.1"/>
    <property type="molecule type" value="Genomic_DNA"/>
</dbReference>
<dbReference type="PANTHER" id="PTHR46862">
    <property type="entry name" value="OS07G0661900 PROTEIN"/>
    <property type="match status" value="1"/>
</dbReference>
<dbReference type="Pfam" id="PF01535">
    <property type="entry name" value="PPR"/>
    <property type="match status" value="3"/>
</dbReference>
<dbReference type="PANTHER" id="PTHR46862:SF3">
    <property type="entry name" value="OS07G0661900 PROTEIN"/>
    <property type="match status" value="1"/>
</dbReference>
<name>A0ABR1ZSS9_9ROSI</name>
<dbReference type="Proteomes" id="UP001396334">
    <property type="component" value="Unassembled WGS sequence"/>
</dbReference>
<gene>
    <name evidence="1" type="ORF">V6N11_021508</name>
</gene>
<dbReference type="NCBIfam" id="TIGR00756">
    <property type="entry name" value="PPR"/>
    <property type="match status" value="3"/>
</dbReference>
<comment type="caution">
    <text evidence="1">The sequence shown here is derived from an EMBL/GenBank/DDBJ whole genome shotgun (WGS) entry which is preliminary data.</text>
</comment>
<keyword evidence="2" id="KW-1185">Reference proteome</keyword>
<protein>
    <submittedName>
        <fullName evidence="1">Uncharacterized protein</fullName>
    </submittedName>
</protein>
<dbReference type="PROSITE" id="PS51375">
    <property type="entry name" value="PPR"/>
    <property type="match status" value="5"/>
</dbReference>